<name>A0A9P5AQY7_9HYPO</name>
<sequence>MQALRSYEPKRRSLNFSQLHRDLPDEFYEYHFARISAEIWAIVSSAFCPKEEHQAPLMSPWLWNYSAEFIQHVEFVARLDARAGKWERLLRDGEERKNLFQAIIFKVLDNWVFSSLLFGASSKHLGALQVSDSALINTEGFQRNELLSHTNRTWLLAHNGEPPRFWVEVDKLSSEILVLLLPAYEFMASFTDYEPIAKTELYQLLHEVTAYAGWLSVGIRMSPAIVSINWPIPGEMYSLDQVNTCQAAYDASRKAARKYQERLRNKRPEQEEMVSRARVKISVLPEIVRHQPYPKEIETEGIVSYKIMEPHAVFYEGMQQQHDENKAFISLSDYIKKLRDRNCTPRNTALAIMVAMLICLWVLYTTSGQQTWQRAHRWVISEPEPEPEKSWWSQIF</sequence>
<evidence type="ECO:0000313" key="2">
    <source>
        <dbReference type="EMBL" id="KAF4343081.1"/>
    </source>
</evidence>
<keyword evidence="1" id="KW-0472">Membrane</keyword>
<evidence type="ECO:0000313" key="3">
    <source>
        <dbReference type="Proteomes" id="UP000730481"/>
    </source>
</evidence>
<dbReference type="AlphaFoldDB" id="A0A9P5AQY7"/>
<organism evidence="2 3">
    <name type="scientific">Fusarium beomiforme</name>
    <dbReference type="NCBI Taxonomy" id="44412"/>
    <lineage>
        <taxon>Eukaryota</taxon>
        <taxon>Fungi</taxon>
        <taxon>Dikarya</taxon>
        <taxon>Ascomycota</taxon>
        <taxon>Pezizomycotina</taxon>
        <taxon>Sordariomycetes</taxon>
        <taxon>Hypocreomycetidae</taxon>
        <taxon>Hypocreales</taxon>
        <taxon>Nectriaceae</taxon>
        <taxon>Fusarium</taxon>
        <taxon>Fusarium burgessii species complex</taxon>
    </lineage>
</organism>
<evidence type="ECO:0000256" key="1">
    <source>
        <dbReference type="SAM" id="Phobius"/>
    </source>
</evidence>
<proteinExistence type="predicted"/>
<protein>
    <submittedName>
        <fullName evidence="2">Uncharacterized protein</fullName>
    </submittedName>
</protein>
<dbReference type="EMBL" id="PVQB02000105">
    <property type="protein sequence ID" value="KAF4343081.1"/>
    <property type="molecule type" value="Genomic_DNA"/>
</dbReference>
<reference evidence="2" key="2">
    <citation type="submission" date="2020-02" db="EMBL/GenBank/DDBJ databases">
        <title>Identification and distribution of gene clusters putatively required for synthesis of sphingolipid metabolism inhibitors in phylogenetically diverse species of the filamentous fungus Fusarium.</title>
        <authorList>
            <person name="Kim H.-S."/>
            <person name="Busman M."/>
            <person name="Brown D.W."/>
            <person name="Divon H."/>
            <person name="Uhlig S."/>
            <person name="Proctor R.H."/>
        </authorList>
    </citation>
    <scope>NUCLEOTIDE SEQUENCE</scope>
    <source>
        <strain evidence="2">NRRL 25174</strain>
    </source>
</reference>
<keyword evidence="1" id="KW-1133">Transmembrane helix</keyword>
<comment type="caution">
    <text evidence="2">The sequence shown here is derived from an EMBL/GenBank/DDBJ whole genome shotgun (WGS) entry which is preliminary data.</text>
</comment>
<accession>A0A9P5AQY7</accession>
<feature type="transmembrane region" description="Helical" evidence="1">
    <location>
        <begin position="349"/>
        <end position="367"/>
    </location>
</feature>
<gene>
    <name evidence="2" type="ORF">FBEOM_2970</name>
</gene>
<reference evidence="2" key="1">
    <citation type="journal article" date="2017" name="Mycologia">
        <title>Fusarium algeriense, sp. nov., a novel toxigenic crown rot pathogen of durum wheat from Algeria is nested in the Fusarium burgessii species complex.</title>
        <authorList>
            <person name="Laraba I."/>
            <person name="Keddad A."/>
            <person name="Boureghda H."/>
            <person name="Abdallah N."/>
            <person name="Vaughan M.M."/>
            <person name="Proctor R.H."/>
            <person name="Busman M."/>
            <person name="O'Donnell K."/>
        </authorList>
    </citation>
    <scope>NUCLEOTIDE SEQUENCE</scope>
    <source>
        <strain evidence="2">NRRL 25174</strain>
    </source>
</reference>
<keyword evidence="3" id="KW-1185">Reference proteome</keyword>
<keyword evidence="1" id="KW-0812">Transmembrane</keyword>
<dbReference type="Proteomes" id="UP000730481">
    <property type="component" value="Unassembled WGS sequence"/>
</dbReference>
<dbReference type="OrthoDB" id="4749307at2759"/>